<evidence type="ECO:0000256" key="4">
    <source>
        <dbReference type="PROSITE-ProRule" id="PRU00335"/>
    </source>
</evidence>
<evidence type="ECO:0000256" key="2">
    <source>
        <dbReference type="ARBA" id="ARBA00023125"/>
    </source>
</evidence>
<sequence>MRMGRAPRSDARRNRDRVLAAAREAFAEEGPGASLNEIARRAGVGPGTLYRHFPARRDLHAAVLAERVERLCALADELAASRPAGEALDAWLRAFLDHARTDHGLGGAMMAEPGDGEPDLGFDCHAAIRGAAERVLAPARDEGAARADLAADDVVQLVAGIALSTVRAGPERAERLLDLVADALRARPGG</sequence>
<dbReference type="Pfam" id="PF21597">
    <property type="entry name" value="TetR_C_43"/>
    <property type="match status" value="1"/>
</dbReference>
<evidence type="ECO:0000256" key="1">
    <source>
        <dbReference type="ARBA" id="ARBA00023015"/>
    </source>
</evidence>
<dbReference type="SUPFAM" id="SSF48498">
    <property type="entry name" value="Tetracyclin repressor-like, C-terminal domain"/>
    <property type="match status" value="1"/>
</dbReference>
<feature type="domain" description="HTH tetR-type" evidence="5">
    <location>
        <begin position="12"/>
        <end position="71"/>
    </location>
</feature>
<dbReference type="InterPro" id="IPR049445">
    <property type="entry name" value="TetR_SbtR-like_C"/>
</dbReference>
<organism evidence="6 7">
    <name type="scientific">Actinomadura yumaensis</name>
    <dbReference type="NCBI Taxonomy" id="111807"/>
    <lineage>
        <taxon>Bacteria</taxon>
        <taxon>Bacillati</taxon>
        <taxon>Actinomycetota</taxon>
        <taxon>Actinomycetes</taxon>
        <taxon>Streptosporangiales</taxon>
        <taxon>Thermomonosporaceae</taxon>
        <taxon>Actinomadura</taxon>
    </lineage>
</organism>
<evidence type="ECO:0000259" key="5">
    <source>
        <dbReference type="PROSITE" id="PS50977"/>
    </source>
</evidence>
<evidence type="ECO:0000313" key="7">
    <source>
        <dbReference type="Proteomes" id="UP001596380"/>
    </source>
</evidence>
<feature type="DNA-binding region" description="H-T-H motif" evidence="4">
    <location>
        <begin position="34"/>
        <end position="53"/>
    </location>
</feature>
<accession>A0ABW2CQG1</accession>
<keyword evidence="7" id="KW-1185">Reference proteome</keyword>
<reference evidence="7" key="1">
    <citation type="journal article" date="2019" name="Int. J. Syst. Evol. Microbiol.">
        <title>The Global Catalogue of Microorganisms (GCM) 10K type strain sequencing project: providing services to taxonomists for standard genome sequencing and annotation.</title>
        <authorList>
            <consortium name="The Broad Institute Genomics Platform"/>
            <consortium name="The Broad Institute Genome Sequencing Center for Infectious Disease"/>
            <person name="Wu L."/>
            <person name="Ma J."/>
        </authorList>
    </citation>
    <scope>NUCLEOTIDE SEQUENCE [LARGE SCALE GENOMIC DNA]</scope>
    <source>
        <strain evidence="7">JCM 3369</strain>
    </source>
</reference>
<dbReference type="Pfam" id="PF00440">
    <property type="entry name" value="TetR_N"/>
    <property type="match status" value="1"/>
</dbReference>
<dbReference type="RefSeq" id="WP_160825278.1">
    <property type="nucleotide sequence ID" value="NZ_JBHSXE010000001.1"/>
</dbReference>
<protein>
    <submittedName>
        <fullName evidence="6">TetR/AcrR family transcriptional regulator</fullName>
    </submittedName>
</protein>
<dbReference type="SUPFAM" id="SSF46689">
    <property type="entry name" value="Homeodomain-like"/>
    <property type="match status" value="1"/>
</dbReference>
<dbReference type="InterPro" id="IPR009057">
    <property type="entry name" value="Homeodomain-like_sf"/>
</dbReference>
<keyword evidence="2 4" id="KW-0238">DNA-binding</keyword>
<dbReference type="EMBL" id="JBHSXS010000017">
    <property type="protein sequence ID" value="MFC6883181.1"/>
    <property type="molecule type" value="Genomic_DNA"/>
</dbReference>
<dbReference type="InterPro" id="IPR001647">
    <property type="entry name" value="HTH_TetR"/>
</dbReference>
<evidence type="ECO:0000313" key="6">
    <source>
        <dbReference type="EMBL" id="MFC6883181.1"/>
    </source>
</evidence>
<dbReference type="Proteomes" id="UP001596380">
    <property type="component" value="Unassembled WGS sequence"/>
</dbReference>
<dbReference type="InterPro" id="IPR050109">
    <property type="entry name" value="HTH-type_TetR-like_transc_reg"/>
</dbReference>
<evidence type="ECO:0000256" key="3">
    <source>
        <dbReference type="ARBA" id="ARBA00023163"/>
    </source>
</evidence>
<keyword evidence="3" id="KW-0804">Transcription</keyword>
<keyword evidence="1" id="KW-0805">Transcription regulation</keyword>
<dbReference type="PANTHER" id="PTHR30055:SF234">
    <property type="entry name" value="HTH-TYPE TRANSCRIPTIONAL REGULATOR BETI"/>
    <property type="match status" value="1"/>
</dbReference>
<name>A0ABW2CQG1_9ACTN</name>
<comment type="caution">
    <text evidence="6">The sequence shown here is derived from an EMBL/GenBank/DDBJ whole genome shotgun (WGS) entry which is preliminary data.</text>
</comment>
<gene>
    <name evidence="6" type="ORF">ACFQKB_25725</name>
</gene>
<dbReference type="InterPro" id="IPR036271">
    <property type="entry name" value="Tet_transcr_reg_TetR-rel_C_sf"/>
</dbReference>
<dbReference type="Gene3D" id="1.10.357.10">
    <property type="entry name" value="Tetracycline Repressor, domain 2"/>
    <property type="match status" value="1"/>
</dbReference>
<proteinExistence type="predicted"/>
<dbReference type="PANTHER" id="PTHR30055">
    <property type="entry name" value="HTH-TYPE TRANSCRIPTIONAL REGULATOR RUTR"/>
    <property type="match status" value="1"/>
</dbReference>
<dbReference type="PRINTS" id="PR00455">
    <property type="entry name" value="HTHTETR"/>
</dbReference>
<dbReference type="PROSITE" id="PS50977">
    <property type="entry name" value="HTH_TETR_2"/>
    <property type="match status" value="1"/>
</dbReference>